<keyword evidence="1" id="KW-1133">Transmembrane helix</keyword>
<dbReference type="Proteomes" id="UP000182826">
    <property type="component" value="Unassembled WGS sequence"/>
</dbReference>
<proteinExistence type="predicted"/>
<feature type="transmembrane region" description="Helical" evidence="1">
    <location>
        <begin position="62"/>
        <end position="84"/>
    </location>
</feature>
<keyword evidence="1" id="KW-0472">Membrane</keyword>
<evidence type="ECO:0008006" key="4">
    <source>
        <dbReference type="Google" id="ProtNLM"/>
    </source>
</evidence>
<feature type="transmembrane region" description="Helical" evidence="1">
    <location>
        <begin position="90"/>
        <end position="114"/>
    </location>
</feature>
<reference evidence="2 3" key="1">
    <citation type="submission" date="2016-10" db="EMBL/GenBank/DDBJ databases">
        <title>Draft Genome Sequence of Rhizobacteria Flavobacterium johnsoniae CI04.</title>
        <authorList>
            <person name="Bravo J.I."/>
            <person name="Lozano G.L."/>
            <person name="Handelsman J."/>
        </authorList>
    </citation>
    <scope>NUCLEOTIDE SEQUENCE [LARGE SCALE GENOMIC DNA]</scope>
    <source>
        <strain evidence="2 3">CI04</strain>
    </source>
</reference>
<protein>
    <recommendedName>
        <fullName evidence="4">DUF1269 domain-containing protein</fullName>
    </recommendedName>
</protein>
<dbReference type="EMBL" id="MLFK01000009">
    <property type="protein sequence ID" value="OIV40529.1"/>
    <property type="molecule type" value="Genomic_DNA"/>
</dbReference>
<name>A0A1J7C4B2_FLAJO</name>
<evidence type="ECO:0000313" key="2">
    <source>
        <dbReference type="EMBL" id="OIV40529.1"/>
    </source>
</evidence>
<dbReference type="AlphaFoldDB" id="A0A1J7C4B2"/>
<gene>
    <name evidence="2" type="ORF">BKM63_16745</name>
</gene>
<keyword evidence="3" id="KW-1185">Reference proteome</keyword>
<sequence length="176" mass="20233">MKNQKLFIAHYQTQHHAEDAIKTLKKNGYDITKLSIIGMDCYTEQNALGYHNIYDRMEKWSVTGLFAICLSGLIFGTLLFFNLIVRLPYLRIPIIAACVIILILSIIPLMTLAISKNTSIKYHTQIKARKFMLCANETAAEIDKMRVLLQIHIPKENSPGEKENQILLENETLEFY</sequence>
<accession>A0A1J7C4B2</accession>
<evidence type="ECO:0000256" key="1">
    <source>
        <dbReference type="SAM" id="Phobius"/>
    </source>
</evidence>
<comment type="caution">
    <text evidence="2">The sequence shown here is derived from an EMBL/GenBank/DDBJ whole genome shotgun (WGS) entry which is preliminary data.</text>
</comment>
<dbReference type="OrthoDB" id="515952at2"/>
<keyword evidence="1" id="KW-0812">Transmembrane</keyword>
<evidence type="ECO:0000313" key="3">
    <source>
        <dbReference type="Proteomes" id="UP000182826"/>
    </source>
</evidence>
<dbReference type="RefSeq" id="WP_071637731.1">
    <property type="nucleotide sequence ID" value="NZ_MLFK01000009.1"/>
</dbReference>
<organism evidence="2 3">
    <name type="scientific">Flavobacterium johnsoniae</name>
    <name type="common">Cytophaga johnsonae</name>
    <dbReference type="NCBI Taxonomy" id="986"/>
    <lineage>
        <taxon>Bacteria</taxon>
        <taxon>Pseudomonadati</taxon>
        <taxon>Bacteroidota</taxon>
        <taxon>Flavobacteriia</taxon>
        <taxon>Flavobacteriales</taxon>
        <taxon>Flavobacteriaceae</taxon>
        <taxon>Flavobacterium</taxon>
    </lineage>
</organism>